<dbReference type="Proteomes" id="UP000027395">
    <property type="component" value="Chromosome"/>
</dbReference>
<dbReference type="HOGENOM" id="CLU_2357292_0_0_3"/>
<keyword evidence="2" id="KW-1185">Reference proteome</keyword>
<dbReference type="PATRIC" id="fig|388467.6.peg.1455"/>
<name>A0A073CE16_PLAA1</name>
<dbReference type="EMBL" id="CM002803">
    <property type="protein sequence ID" value="KEI66554.1"/>
    <property type="molecule type" value="Genomic_DNA"/>
</dbReference>
<evidence type="ECO:0008006" key="3">
    <source>
        <dbReference type="Google" id="ProtNLM"/>
    </source>
</evidence>
<accession>A0A073CE16</accession>
<evidence type="ECO:0000313" key="2">
    <source>
        <dbReference type="Proteomes" id="UP000027395"/>
    </source>
</evidence>
<dbReference type="eggNOG" id="ENOG503304D">
    <property type="taxonomic scope" value="Bacteria"/>
</dbReference>
<evidence type="ECO:0000313" key="1">
    <source>
        <dbReference type="EMBL" id="KEI66554.1"/>
    </source>
</evidence>
<reference evidence="1 2" key="1">
    <citation type="journal article" date="2014" name="Appl. Environ. Microbiol.">
        <title>Elucidation of insertion elements encoded on plasmids and in vitro construction of shuttle vectors from the toxic cyanobacterium Planktothrix.</title>
        <authorList>
            <person name="Christiansen G."/>
            <person name="Goesmann A."/>
            <person name="Kurmayer R."/>
        </authorList>
    </citation>
    <scope>NUCLEOTIDE SEQUENCE [LARGE SCALE GENOMIC DNA]</scope>
    <source>
        <strain evidence="1 2">NIVA-CYA 126/8</strain>
    </source>
</reference>
<dbReference type="RefSeq" id="WP_081692362.1">
    <property type="nucleotide sequence ID" value="NZ_CM002803.1"/>
</dbReference>
<proteinExistence type="predicted"/>
<protein>
    <recommendedName>
        <fullName evidence="3">DUF2949 domain-containing protein</fullName>
    </recommendedName>
</protein>
<organism evidence="1 2">
    <name type="scientific">Planktothrix agardhii (strain NIVA-CYA 126/8)</name>
    <dbReference type="NCBI Taxonomy" id="388467"/>
    <lineage>
        <taxon>Bacteria</taxon>
        <taxon>Bacillati</taxon>
        <taxon>Cyanobacteriota</taxon>
        <taxon>Cyanophyceae</taxon>
        <taxon>Oscillatoriophycideae</taxon>
        <taxon>Oscillatoriales</taxon>
        <taxon>Microcoleaceae</taxon>
        <taxon>Planktothrix</taxon>
    </lineage>
</organism>
<dbReference type="Pfam" id="PF11165">
    <property type="entry name" value="DUF2949"/>
    <property type="match status" value="1"/>
</dbReference>
<gene>
    <name evidence="1" type="ORF">A19Y_1521</name>
</gene>
<sequence>MISPKQAQLIQFLRWELAIPASSIATALRHPENDSGQLPMILWQYGLITLEQLDRIFDWLERFGSIMEAKSVMYSYPDYSQSSMDETIHISVSLAA</sequence>
<dbReference type="AlphaFoldDB" id="A0A073CE16"/>
<dbReference type="STRING" id="388467.A19Y_1521"/>
<dbReference type="InterPro" id="IPR021336">
    <property type="entry name" value="DUF2949"/>
</dbReference>
<dbReference type="GeneID" id="90530530"/>